<name>A0A420XRA1_9ACTN</name>
<dbReference type="Gene3D" id="3.40.830.10">
    <property type="entry name" value="LigB-like"/>
    <property type="match status" value="1"/>
</dbReference>
<protein>
    <submittedName>
        <fullName evidence="1">Uncharacterized protein</fullName>
    </submittedName>
</protein>
<dbReference type="EMBL" id="RBWV01000010">
    <property type="protein sequence ID" value="RKS77433.1"/>
    <property type="molecule type" value="Genomic_DNA"/>
</dbReference>
<dbReference type="OrthoDB" id="4543339at2"/>
<evidence type="ECO:0000313" key="1">
    <source>
        <dbReference type="EMBL" id="RKS77433.1"/>
    </source>
</evidence>
<gene>
    <name evidence="1" type="ORF">CLV35_1119</name>
</gene>
<sequence length="239" mass="24403">MLVSAAVVPSPPALVPEVAAGAAQELDELRRACDRAVAEVLDAGVSRVAVVATGLSTGERSADDRADLAPYGLPLLLGRGAGPARLPLGLALGGWLLDRAGWAGPRTLWSVTSGATVDDCVRCAADLAPDADERLGVVCVGDGSARREDRSPRWPDPRAVPLDDAVEQALAAGDTAALLALDPEVCAELSVDGRAPWQVLGAMAARDGAGPPRGEVLLATAPYGVGYVVALWHGGEPRA</sequence>
<dbReference type="SUPFAM" id="SSF53213">
    <property type="entry name" value="LigB-like"/>
    <property type="match status" value="1"/>
</dbReference>
<keyword evidence="2" id="KW-1185">Reference proteome</keyword>
<dbReference type="Proteomes" id="UP000281955">
    <property type="component" value="Unassembled WGS sequence"/>
</dbReference>
<proteinExistence type="predicted"/>
<reference evidence="1 2" key="1">
    <citation type="submission" date="2018-10" db="EMBL/GenBank/DDBJ databases">
        <title>Genomic Encyclopedia of Archaeal and Bacterial Type Strains, Phase II (KMG-II): from individual species to whole genera.</title>
        <authorList>
            <person name="Goeker M."/>
        </authorList>
    </citation>
    <scope>NUCLEOTIDE SEQUENCE [LARGE SCALE GENOMIC DNA]</scope>
    <source>
        <strain evidence="1 2">RP-AC37</strain>
    </source>
</reference>
<comment type="caution">
    <text evidence="1">The sequence shown here is derived from an EMBL/GenBank/DDBJ whole genome shotgun (WGS) entry which is preliminary data.</text>
</comment>
<organism evidence="1 2">
    <name type="scientific">Motilibacter peucedani</name>
    <dbReference type="NCBI Taxonomy" id="598650"/>
    <lineage>
        <taxon>Bacteria</taxon>
        <taxon>Bacillati</taxon>
        <taxon>Actinomycetota</taxon>
        <taxon>Actinomycetes</taxon>
        <taxon>Motilibacterales</taxon>
        <taxon>Motilibacteraceae</taxon>
        <taxon>Motilibacter</taxon>
    </lineage>
</organism>
<accession>A0A420XRA1</accession>
<evidence type="ECO:0000313" key="2">
    <source>
        <dbReference type="Proteomes" id="UP000281955"/>
    </source>
</evidence>
<dbReference type="AlphaFoldDB" id="A0A420XRA1"/>
<dbReference type="InParanoid" id="A0A420XRA1"/>